<dbReference type="InterPro" id="IPR029058">
    <property type="entry name" value="AB_hydrolase_fold"/>
</dbReference>
<organism evidence="2 3">
    <name type="scientific">Dendrobium nobile</name>
    <name type="common">Orchid</name>
    <dbReference type="NCBI Taxonomy" id="94219"/>
    <lineage>
        <taxon>Eukaryota</taxon>
        <taxon>Viridiplantae</taxon>
        <taxon>Streptophyta</taxon>
        <taxon>Embryophyta</taxon>
        <taxon>Tracheophyta</taxon>
        <taxon>Spermatophyta</taxon>
        <taxon>Magnoliopsida</taxon>
        <taxon>Liliopsida</taxon>
        <taxon>Asparagales</taxon>
        <taxon>Orchidaceae</taxon>
        <taxon>Epidendroideae</taxon>
        <taxon>Malaxideae</taxon>
        <taxon>Dendrobiinae</taxon>
        <taxon>Dendrobium</taxon>
    </lineage>
</organism>
<proteinExistence type="inferred from homology"/>
<dbReference type="Gene3D" id="3.40.50.1820">
    <property type="entry name" value="alpha/beta hydrolase"/>
    <property type="match status" value="1"/>
</dbReference>
<dbReference type="SUPFAM" id="SSF53474">
    <property type="entry name" value="alpha/beta-Hydrolases"/>
    <property type="match status" value="1"/>
</dbReference>
<dbReference type="PANTHER" id="PTHR43039">
    <property type="entry name" value="ESTERASE-RELATED"/>
    <property type="match status" value="1"/>
</dbReference>
<evidence type="ECO:0000313" key="2">
    <source>
        <dbReference type="EMBL" id="KAI0516535.1"/>
    </source>
</evidence>
<comment type="similarity">
    <text evidence="1">Belongs to the AB hydrolase superfamily.</text>
</comment>
<comment type="caution">
    <text evidence="2">The sequence shown here is derived from an EMBL/GenBank/DDBJ whole genome shotgun (WGS) entry which is preliminary data.</text>
</comment>
<protein>
    <submittedName>
        <fullName evidence="2">Uncharacterized protein</fullName>
    </submittedName>
</protein>
<dbReference type="OrthoDB" id="408373at2759"/>
<gene>
    <name evidence="2" type="ORF">KFK09_009212</name>
</gene>
<evidence type="ECO:0000313" key="3">
    <source>
        <dbReference type="Proteomes" id="UP000829196"/>
    </source>
</evidence>
<evidence type="ECO:0000256" key="1">
    <source>
        <dbReference type="ARBA" id="ARBA00008645"/>
    </source>
</evidence>
<keyword evidence="3" id="KW-1185">Reference proteome</keyword>
<dbReference type="EMBL" id="JAGYWB010000007">
    <property type="protein sequence ID" value="KAI0516535.1"/>
    <property type="molecule type" value="Genomic_DNA"/>
</dbReference>
<reference evidence="2" key="1">
    <citation type="journal article" date="2022" name="Front. Genet.">
        <title>Chromosome-Scale Assembly of the Dendrobium nobile Genome Provides Insights Into the Molecular Mechanism of the Biosynthesis of the Medicinal Active Ingredient of Dendrobium.</title>
        <authorList>
            <person name="Xu Q."/>
            <person name="Niu S.-C."/>
            <person name="Li K.-L."/>
            <person name="Zheng P.-J."/>
            <person name="Zhang X.-J."/>
            <person name="Jia Y."/>
            <person name="Liu Y."/>
            <person name="Niu Y.-X."/>
            <person name="Yu L.-H."/>
            <person name="Chen D.-F."/>
            <person name="Zhang G.-Q."/>
        </authorList>
    </citation>
    <scope>NUCLEOTIDE SEQUENCE</scope>
    <source>
        <tissue evidence="2">Leaf</tissue>
    </source>
</reference>
<name>A0A8T3BQC7_DENNO</name>
<dbReference type="SMR" id="A0A8T3BQC7"/>
<dbReference type="Proteomes" id="UP000829196">
    <property type="component" value="Unassembled WGS sequence"/>
</dbReference>
<dbReference type="AlphaFoldDB" id="A0A8T3BQC7"/>
<accession>A0A8T3BQC7</accession>
<sequence>MESNYKAWVTGFAPLSVGADVPATVREFGRTLFNIRPDISLFVSRTVFNSILRGVLGMVSVPCCIVQTARDVSVPISVVSYLKESLGGKTTIEILQTEGHLPHLSAPALLAAVLRRVLFR</sequence>